<dbReference type="Proteomes" id="UP001559623">
    <property type="component" value="Unassembled WGS sequence"/>
</dbReference>
<dbReference type="InterPro" id="IPR001173">
    <property type="entry name" value="Glyco_trans_2-like"/>
</dbReference>
<dbReference type="InterPro" id="IPR029044">
    <property type="entry name" value="Nucleotide-diphossugar_trans"/>
</dbReference>
<dbReference type="PANTHER" id="PTHR22916:SF3">
    <property type="entry name" value="UDP-GLCNAC:BETAGAL BETA-1,3-N-ACETYLGLUCOSAMINYLTRANSFERASE-LIKE PROTEIN 1"/>
    <property type="match status" value="1"/>
</dbReference>
<comment type="caution">
    <text evidence="2">The sequence shown here is derived from an EMBL/GenBank/DDBJ whole genome shotgun (WGS) entry which is preliminary data.</text>
</comment>
<dbReference type="CDD" id="cd00761">
    <property type="entry name" value="Glyco_tranf_GTA_type"/>
    <property type="match status" value="1"/>
</dbReference>
<protein>
    <submittedName>
        <fullName evidence="2">Glycosyltransferase family 2 protein</fullName>
        <ecNumber evidence="2">2.4.-.-</ecNumber>
    </submittedName>
</protein>
<keyword evidence="3" id="KW-1185">Reference proteome</keyword>
<evidence type="ECO:0000313" key="3">
    <source>
        <dbReference type="Proteomes" id="UP001559623"/>
    </source>
</evidence>
<evidence type="ECO:0000259" key="1">
    <source>
        <dbReference type="Pfam" id="PF00535"/>
    </source>
</evidence>
<proteinExistence type="predicted"/>
<dbReference type="EC" id="2.4.-.-" evidence="2"/>
<dbReference type="Gene3D" id="3.90.550.10">
    <property type="entry name" value="Spore Coat Polysaccharide Biosynthesis Protein SpsA, Chain A"/>
    <property type="match status" value="1"/>
</dbReference>
<dbReference type="Pfam" id="PF00535">
    <property type="entry name" value="Glycos_transf_2"/>
    <property type="match status" value="1"/>
</dbReference>
<dbReference type="SUPFAM" id="SSF53448">
    <property type="entry name" value="Nucleotide-diphospho-sugar transferases"/>
    <property type="match status" value="1"/>
</dbReference>
<sequence length="542" mass="61130">MSCLEPVSLPLVSILMPTHNRPEFFRLALESALAQTYANIEILVSDNSDDENTAELMKHYAKDTRIRYKRNRGFDSESNWLWPLGEARGEYFAYLFDDDLFAPEKIARMAAIFQEEEGIVLVTSRCMEIDAQGREICGKARCREGFAAGRVKGKQAIMAMVDGQVNLVGEFTAALVPRRFRSFVEAVLRARTALPDVEVWVRILQEGDLYFFSEPLGFVRRHAGQRTTNPYVHIDGVFRWAWLIGQELRTADQAQKRFLLEKLGELLFYGFDTWQRVQHILTRENITEEGVEQRCCERDFFALVDAWAKELHALGKTELSFLPRFAGIADFWGSPRGKRCLLLLELDGAMDVSALRFLVQEASGDFDICFLGEGELQGRRFAQESGSSLLEGRPGENVFLCNTAVRLHPEAEIIVRVPASCRLQSGSLRELVSCFEHLQKEARYSVGCVIPLSGGEFHPDSGRVIDIPSESAAVYTFANYDPAPLGACLLTRLFWLQLGGFCREEELRAYCTKHGYGIAVAKKAAAHWYAPGGKKGENHLEK</sequence>
<dbReference type="RefSeq" id="WP_368846527.1">
    <property type="nucleotide sequence ID" value="NZ_CP194411.1"/>
</dbReference>
<evidence type="ECO:0000313" key="2">
    <source>
        <dbReference type="EMBL" id="MEX5284806.1"/>
    </source>
</evidence>
<feature type="domain" description="Glycosyltransferase 2-like" evidence="1">
    <location>
        <begin position="13"/>
        <end position="123"/>
    </location>
</feature>
<organism evidence="2 3">
    <name type="scientific">Selenomonas sputigena</name>
    <dbReference type="NCBI Taxonomy" id="69823"/>
    <lineage>
        <taxon>Bacteria</taxon>
        <taxon>Bacillati</taxon>
        <taxon>Bacillota</taxon>
        <taxon>Negativicutes</taxon>
        <taxon>Selenomonadales</taxon>
        <taxon>Selenomonadaceae</taxon>
        <taxon>Selenomonas</taxon>
    </lineage>
</organism>
<reference evidence="2 3" key="1">
    <citation type="submission" date="2023-04" db="EMBL/GenBank/DDBJ databases">
        <title>Genome Sequence of Selenomonas sputigena ATCC 33150.</title>
        <authorList>
            <person name="Miller D.P."/>
            <person name="Anvari S."/>
            <person name="Polson S.W."/>
            <person name="Macdonald M."/>
            <person name="Mcdowell J.V."/>
        </authorList>
    </citation>
    <scope>NUCLEOTIDE SEQUENCE [LARGE SCALE GENOMIC DNA]</scope>
    <source>
        <strain evidence="2 3">ATCC 33150</strain>
    </source>
</reference>
<keyword evidence="2" id="KW-0808">Transferase</keyword>
<dbReference type="EMBL" id="JARVLH010000002">
    <property type="protein sequence ID" value="MEX5284806.1"/>
    <property type="molecule type" value="Genomic_DNA"/>
</dbReference>
<dbReference type="PANTHER" id="PTHR22916">
    <property type="entry name" value="GLYCOSYLTRANSFERASE"/>
    <property type="match status" value="1"/>
</dbReference>
<keyword evidence="2" id="KW-0328">Glycosyltransferase</keyword>
<dbReference type="GO" id="GO:0016757">
    <property type="term" value="F:glycosyltransferase activity"/>
    <property type="evidence" value="ECO:0007669"/>
    <property type="project" value="UniProtKB-KW"/>
</dbReference>
<name>A0ABV3X3M3_9FIRM</name>
<gene>
    <name evidence="2" type="ORF">QCO44_03995</name>
</gene>
<accession>A0ABV3X3M3</accession>